<dbReference type="SUPFAM" id="SSF51230">
    <property type="entry name" value="Single hybrid motif"/>
    <property type="match status" value="1"/>
</dbReference>
<dbReference type="eggNOG" id="KOG3373">
    <property type="taxonomic scope" value="Eukaryota"/>
</dbReference>
<feature type="domain" description="Lipoyl-binding" evidence="6">
    <location>
        <begin position="69"/>
        <end position="151"/>
    </location>
</feature>
<dbReference type="InterPro" id="IPR002930">
    <property type="entry name" value="GCV_H"/>
</dbReference>
<dbReference type="Pfam" id="PF01597">
    <property type="entry name" value="GCV_H"/>
    <property type="match status" value="1"/>
</dbReference>
<dbReference type="InterPro" id="IPR000089">
    <property type="entry name" value="Biotin_lipoyl"/>
</dbReference>
<dbReference type="RefSeq" id="XP_002174779.1">
    <property type="nucleotide sequence ID" value="XM_002174743.2"/>
</dbReference>
<comment type="subunit">
    <text evidence="5">The glycine cleavage system is composed of four proteins: P, T, L and H.</text>
</comment>
<evidence type="ECO:0000313" key="8">
    <source>
        <dbReference type="JaponicusDB" id="SJAG_03641"/>
    </source>
</evidence>
<evidence type="ECO:0000256" key="1">
    <source>
        <dbReference type="ARBA" id="ARBA00009249"/>
    </source>
</evidence>
<name>B6K4S9_SCHJY</name>
<dbReference type="EMBL" id="KE651167">
    <property type="protein sequence ID" value="EEB08486.1"/>
    <property type="molecule type" value="Genomic_DNA"/>
</dbReference>
<dbReference type="JaponicusDB" id="SJAG_03641">
    <property type="gene designation" value="gcv3"/>
</dbReference>
<dbReference type="InterPro" id="IPR011053">
    <property type="entry name" value="Single_hybrid_motif"/>
</dbReference>
<reference evidence="7 9" key="1">
    <citation type="journal article" date="2011" name="Science">
        <title>Comparative functional genomics of the fission yeasts.</title>
        <authorList>
            <person name="Rhind N."/>
            <person name="Chen Z."/>
            <person name="Yassour M."/>
            <person name="Thompson D.A."/>
            <person name="Haas B.J."/>
            <person name="Habib N."/>
            <person name="Wapinski I."/>
            <person name="Roy S."/>
            <person name="Lin M.F."/>
            <person name="Heiman D.I."/>
            <person name="Young S.K."/>
            <person name="Furuya K."/>
            <person name="Guo Y."/>
            <person name="Pidoux A."/>
            <person name="Chen H.M."/>
            <person name="Robbertse B."/>
            <person name="Goldberg J.M."/>
            <person name="Aoki K."/>
            <person name="Bayne E.H."/>
            <person name="Berlin A.M."/>
            <person name="Desjardins C.A."/>
            <person name="Dobbs E."/>
            <person name="Dukaj L."/>
            <person name="Fan L."/>
            <person name="FitzGerald M.G."/>
            <person name="French C."/>
            <person name="Gujja S."/>
            <person name="Hansen K."/>
            <person name="Keifenheim D."/>
            <person name="Levin J.Z."/>
            <person name="Mosher R.A."/>
            <person name="Mueller C.A."/>
            <person name="Pfiffner J."/>
            <person name="Priest M."/>
            <person name="Russ C."/>
            <person name="Smialowska A."/>
            <person name="Swoboda P."/>
            <person name="Sykes S.M."/>
            <person name="Vaughn M."/>
            <person name="Vengrova S."/>
            <person name="Yoder R."/>
            <person name="Zeng Q."/>
            <person name="Allshire R."/>
            <person name="Baulcombe D."/>
            <person name="Birren B.W."/>
            <person name="Brown W."/>
            <person name="Ekwall K."/>
            <person name="Kellis M."/>
            <person name="Leatherwood J."/>
            <person name="Levin H."/>
            <person name="Margalit H."/>
            <person name="Martienssen R."/>
            <person name="Nieduszynski C.A."/>
            <person name="Spatafora J.W."/>
            <person name="Friedman N."/>
            <person name="Dalgaard J.Z."/>
            <person name="Baumann P."/>
            <person name="Niki H."/>
            <person name="Regev A."/>
            <person name="Nusbaum C."/>
        </authorList>
    </citation>
    <scope>NUCLEOTIDE SEQUENCE [LARGE SCALE GENOMIC DNA]</scope>
    <source>
        <strain evidence="9">yFS275 / FY16936</strain>
    </source>
</reference>
<dbReference type="InterPro" id="IPR033753">
    <property type="entry name" value="GCV_H/Fam206"/>
</dbReference>
<evidence type="ECO:0000259" key="6">
    <source>
        <dbReference type="PROSITE" id="PS50968"/>
    </source>
</evidence>
<dbReference type="VEuPathDB" id="FungiDB:SJAG_03641"/>
<keyword evidence="5" id="KW-0496">Mitochondrion</keyword>
<evidence type="ECO:0000313" key="9">
    <source>
        <dbReference type="Proteomes" id="UP000001744"/>
    </source>
</evidence>
<dbReference type="OrthoDB" id="10264154at2759"/>
<organism evidence="7 9">
    <name type="scientific">Schizosaccharomyces japonicus (strain yFS275 / FY16936)</name>
    <name type="common">Fission yeast</name>
    <dbReference type="NCBI Taxonomy" id="402676"/>
    <lineage>
        <taxon>Eukaryota</taxon>
        <taxon>Fungi</taxon>
        <taxon>Dikarya</taxon>
        <taxon>Ascomycota</taxon>
        <taxon>Taphrinomycotina</taxon>
        <taxon>Schizosaccharomycetes</taxon>
        <taxon>Schizosaccharomycetales</taxon>
        <taxon>Schizosaccharomycetaceae</taxon>
        <taxon>Schizosaccharomyces</taxon>
    </lineage>
</organism>
<dbReference type="PANTHER" id="PTHR11715">
    <property type="entry name" value="GLYCINE CLEAVAGE SYSTEM H PROTEIN"/>
    <property type="match status" value="1"/>
</dbReference>
<proteinExistence type="inferred from homology"/>
<dbReference type="PROSITE" id="PS00189">
    <property type="entry name" value="LIPOYL"/>
    <property type="match status" value="1"/>
</dbReference>
<comment type="function">
    <text evidence="5">The H protein shuttles the methylamine group of glycine from the P protein to the T protein.</text>
</comment>
<evidence type="ECO:0000256" key="4">
    <source>
        <dbReference type="PIRSR" id="PIRSR617453-50"/>
    </source>
</evidence>
<feature type="modified residue" description="N6-lipoyllysine" evidence="4">
    <location>
        <position position="110"/>
    </location>
</feature>
<dbReference type="HOGENOM" id="CLU_097408_1_2_1"/>
<keyword evidence="9" id="KW-1185">Reference proteome</keyword>
<dbReference type="AlphaFoldDB" id="B6K4S9"/>
<dbReference type="InterPro" id="IPR017453">
    <property type="entry name" value="GCV_H_sub"/>
</dbReference>
<dbReference type="CDD" id="cd06848">
    <property type="entry name" value="GCS_H"/>
    <property type="match status" value="1"/>
</dbReference>
<dbReference type="HAMAP" id="MF_00272">
    <property type="entry name" value="GcvH"/>
    <property type="match status" value="1"/>
</dbReference>
<dbReference type="PROSITE" id="PS50968">
    <property type="entry name" value="BIOTINYL_LIPOYL"/>
    <property type="match status" value="1"/>
</dbReference>
<dbReference type="Gene3D" id="2.40.50.100">
    <property type="match status" value="1"/>
</dbReference>
<gene>
    <name evidence="8" type="primary">gcv3</name>
    <name evidence="7" type="ORF">SJAG_03641</name>
</gene>
<evidence type="ECO:0000256" key="5">
    <source>
        <dbReference type="RuleBase" id="RU364055"/>
    </source>
</evidence>
<dbReference type="NCBIfam" id="TIGR00527">
    <property type="entry name" value="gcvH"/>
    <property type="match status" value="1"/>
</dbReference>
<dbReference type="Proteomes" id="UP000001744">
    <property type="component" value="Unassembled WGS sequence"/>
</dbReference>
<dbReference type="GO" id="GO:0005960">
    <property type="term" value="C:glycine cleavage complex"/>
    <property type="evidence" value="ECO:0000318"/>
    <property type="project" value="GO_Central"/>
</dbReference>
<keyword evidence="2 4" id="KW-0450">Lipoyl</keyword>
<evidence type="ECO:0000256" key="2">
    <source>
        <dbReference type="ARBA" id="ARBA00022823"/>
    </source>
</evidence>
<dbReference type="OMA" id="KEHEWIR"/>
<comment type="similarity">
    <text evidence="1 5">Belongs to the GcvH family.</text>
</comment>
<dbReference type="NCBIfam" id="NF002270">
    <property type="entry name" value="PRK01202.1"/>
    <property type="match status" value="1"/>
</dbReference>
<dbReference type="STRING" id="402676.B6K4S9"/>
<dbReference type="InterPro" id="IPR003016">
    <property type="entry name" value="2-oxoA_DH_lipoyl-BS"/>
</dbReference>
<dbReference type="GO" id="GO:0019464">
    <property type="term" value="P:glycine decarboxylation via glycine cleavage system"/>
    <property type="evidence" value="ECO:0000318"/>
    <property type="project" value="GO_Central"/>
</dbReference>
<comment type="subcellular location">
    <subcellularLocation>
        <location evidence="5">Mitochondrion</location>
    </subcellularLocation>
</comment>
<comment type="cofactor">
    <cofactor evidence="5">
        <name>(R)-lipoate</name>
        <dbReference type="ChEBI" id="CHEBI:83088"/>
    </cofactor>
    <text evidence="5">Binds 1 lipoyl cofactor covalently.</text>
</comment>
<accession>B6K4S9</accession>
<evidence type="ECO:0000256" key="3">
    <source>
        <dbReference type="ARBA" id="ARBA00022946"/>
    </source>
</evidence>
<dbReference type="GeneID" id="7051349"/>
<sequence length="178" mass="19284">MFAPTLLKASFRSFSRVQSISRVGAVASSVARARQCSGVSLNSLRLTPRWYSTVRYTREHEWVSVDGDVGTVGITKYAADALNDVVFVELPEEGSEVSVGDNVGAVESVKSASDVYSPVSGSIVDINEELNDSPGTINVSPEKEGWLCKIKLSDASEVDKLLDKESYDTFCKEADEAH</sequence>
<protein>
    <recommendedName>
        <fullName evidence="5">Glycine cleavage system H protein</fullName>
    </recommendedName>
</protein>
<evidence type="ECO:0000313" key="7">
    <source>
        <dbReference type="EMBL" id="EEB08486.1"/>
    </source>
</evidence>
<dbReference type="PANTHER" id="PTHR11715:SF3">
    <property type="entry name" value="GLYCINE CLEAVAGE SYSTEM H PROTEIN-RELATED"/>
    <property type="match status" value="1"/>
</dbReference>
<dbReference type="GO" id="GO:0005739">
    <property type="term" value="C:mitochondrion"/>
    <property type="evidence" value="ECO:0000318"/>
    <property type="project" value="GO_Central"/>
</dbReference>
<keyword evidence="3 5" id="KW-0809">Transit peptide</keyword>